<dbReference type="EMBL" id="BMIQ01000001">
    <property type="protein sequence ID" value="GGD91046.1"/>
    <property type="molecule type" value="Genomic_DNA"/>
</dbReference>
<comment type="caution">
    <text evidence="1">The sequence shown here is derived from an EMBL/GenBank/DDBJ whole genome shotgun (WGS) entry which is preliminary data.</text>
</comment>
<reference evidence="1" key="2">
    <citation type="submission" date="2020-09" db="EMBL/GenBank/DDBJ databases">
        <authorList>
            <person name="Sun Q."/>
            <person name="Zhou Y."/>
        </authorList>
    </citation>
    <scope>NUCLEOTIDE SEQUENCE</scope>
    <source>
        <strain evidence="1">CGMCC 1.15367</strain>
    </source>
</reference>
<evidence type="ECO:0008006" key="3">
    <source>
        <dbReference type="Google" id="ProtNLM"/>
    </source>
</evidence>
<dbReference type="Pfam" id="PF07345">
    <property type="entry name" value="ATPaseInh_sub_z"/>
    <property type="match status" value="1"/>
</dbReference>
<organism evidence="1 2">
    <name type="scientific">Aureimonas endophytica</name>
    <dbReference type="NCBI Taxonomy" id="2027858"/>
    <lineage>
        <taxon>Bacteria</taxon>
        <taxon>Pseudomonadati</taxon>
        <taxon>Pseudomonadota</taxon>
        <taxon>Alphaproteobacteria</taxon>
        <taxon>Hyphomicrobiales</taxon>
        <taxon>Aurantimonadaceae</taxon>
        <taxon>Aureimonas</taxon>
    </lineage>
</organism>
<dbReference type="Gene3D" id="1.10.790.20">
    <property type="entry name" value="Domain of unknown function DUF1476"/>
    <property type="match status" value="1"/>
</dbReference>
<dbReference type="InterPro" id="IPR038293">
    <property type="entry name" value="ATPase_inh_sub_z_sf"/>
</dbReference>
<keyword evidence="2" id="KW-1185">Reference proteome</keyword>
<proteinExistence type="predicted"/>
<accession>A0A916ZDZ3</accession>
<sequence length="104" mass="12327">MMRERERAFENRFAHDEELKFRITARRNRLTGLWAAEKLGLSSDDATLYAQDVVSAALQKNGNERLFQKIRSDFDAGRIEQSDHRIRRRMDEDMLEAQRQVLTE</sequence>
<dbReference type="RefSeq" id="WP_308422004.1">
    <property type="nucleotide sequence ID" value="NZ_BMIQ01000001.1"/>
</dbReference>
<dbReference type="PIRSF" id="PIRSF031780">
    <property type="entry name" value="UCP031780"/>
    <property type="match status" value="1"/>
</dbReference>
<protein>
    <recommendedName>
        <fullName evidence="3">DUF1476 domain-containing protein</fullName>
    </recommendedName>
</protein>
<dbReference type="AlphaFoldDB" id="A0A916ZDZ3"/>
<dbReference type="Proteomes" id="UP000644699">
    <property type="component" value="Unassembled WGS sequence"/>
</dbReference>
<evidence type="ECO:0000313" key="2">
    <source>
        <dbReference type="Proteomes" id="UP000644699"/>
    </source>
</evidence>
<reference evidence="1" key="1">
    <citation type="journal article" date="2014" name="Int. J. Syst. Evol. Microbiol.">
        <title>Complete genome sequence of Corynebacterium casei LMG S-19264T (=DSM 44701T), isolated from a smear-ripened cheese.</title>
        <authorList>
            <consortium name="US DOE Joint Genome Institute (JGI-PGF)"/>
            <person name="Walter F."/>
            <person name="Albersmeier A."/>
            <person name="Kalinowski J."/>
            <person name="Ruckert C."/>
        </authorList>
    </citation>
    <scope>NUCLEOTIDE SEQUENCE</scope>
    <source>
        <strain evidence="1">CGMCC 1.15367</strain>
    </source>
</reference>
<evidence type="ECO:0000313" key="1">
    <source>
        <dbReference type="EMBL" id="GGD91046.1"/>
    </source>
</evidence>
<dbReference type="InterPro" id="IPR009945">
    <property type="entry name" value="ATPase_inh_sub_z"/>
</dbReference>
<gene>
    <name evidence="1" type="ORF">GCM10011390_07180</name>
</gene>
<name>A0A916ZDZ3_9HYPH</name>